<dbReference type="AlphaFoldDB" id="A0A316YEK7"/>
<keyword evidence="4" id="KW-1185">Reference proteome</keyword>
<dbReference type="Proteomes" id="UP000245768">
    <property type="component" value="Unassembled WGS sequence"/>
</dbReference>
<feature type="signal peptide" evidence="2">
    <location>
        <begin position="1"/>
        <end position="22"/>
    </location>
</feature>
<dbReference type="GeneID" id="37045621"/>
<proteinExistence type="predicted"/>
<accession>A0A316YEK7</accession>
<sequence>MRIVPLLSLLVLALILTIEIVSQPTHSRSCTEEKGCAIKLLEEPKEGSPHGKTIITRERENHITVDYCSISPSEDKQTNEECVTRTSSNVQPTELSAATSIDSSSCFSGGGSSRSSRRDKDRCSTSGHFVKNDEDDGKSGCPVTNFTFTAKPVMVKGKRNFRFYFGTPLLDGCVSHLMHTDPPKPVAVDQLVQSRLPIAVAEDHMFQPRLLRTEAADHVVDQNPLDSSAICHLMNQAPVALQKPRQIGERS</sequence>
<organism evidence="3 4">
    <name type="scientific">Acaromyces ingoldii</name>
    <dbReference type="NCBI Taxonomy" id="215250"/>
    <lineage>
        <taxon>Eukaryota</taxon>
        <taxon>Fungi</taxon>
        <taxon>Dikarya</taxon>
        <taxon>Basidiomycota</taxon>
        <taxon>Ustilaginomycotina</taxon>
        <taxon>Exobasidiomycetes</taxon>
        <taxon>Exobasidiales</taxon>
        <taxon>Cryptobasidiaceae</taxon>
        <taxon>Acaromyces</taxon>
    </lineage>
</organism>
<dbReference type="EMBL" id="KZ819640">
    <property type="protein sequence ID" value="PWN87314.1"/>
    <property type="molecule type" value="Genomic_DNA"/>
</dbReference>
<reference evidence="3" key="1">
    <citation type="journal article" date="2018" name="Mol. Biol. Evol.">
        <title>Broad Genomic Sampling Reveals a Smut Pathogenic Ancestry of the Fungal Clade Ustilaginomycotina.</title>
        <authorList>
            <person name="Kijpornyongpan T."/>
            <person name="Mondo S.J."/>
            <person name="Barry K."/>
            <person name="Sandor L."/>
            <person name="Lee J."/>
            <person name="Lipzen A."/>
            <person name="Pangilinan J."/>
            <person name="LaButti K."/>
            <person name="Hainaut M."/>
            <person name="Henrissat B."/>
            <person name="Grigoriev I.V."/>
            <person name="Spatafora J.W."/>
            <person name="Aime M.C."/>
        </authorList>
    </citation>
    <scope>NUCLEOTIDE SEQUENCE [LARGE SCALE GENOMIC DNA]</scope>
    <source>
        <strain evidence="3">MCA 4198</strain>
    </source>
</reference>
<keyword evidence="2" id="KW-0732">Signal</keyword>
<dbReference type="RefSeq" id="XP_025374512.1">
    <property type="nucleotide sequence ID" value="XM_025523705.1"/>
</dbReference>
<dbReference type="InParanoid" id="A0A316YEK7"/>
<evidence type="ECO:0000256" key="1">
    <source>
        <dbReference type="SAM" id="MobiDB-lite"/>
    </source>
</evidence>
<evidence type="ECO:0000313" key="3">
    <source>
        <dbReference type="EMBL" id="PWN87314.1"/>
    </source>
</evidence>
<feature type="chain" id="PRO_5016340109" evidence="2">
    <location>
        <begin position="23"/>
        <end position="251"/>
    </location>
</feature>
<protein>
    <submittedName>
        <fullName evidence="3">Uncharacterized protein</fullName>
    </submittedName>
</protein>
<feature type="region of interest" description="Disordered" evidence="1">
    <location>
        <begin position="101"/>
        <end position="136"/>
    </location>
</feature>
<name>A0A316YEK7_9BASI</name>
<evidence type="ECO:0000256" key="2">
    <source>
        <dbReference type="SAM" id="SignalP"/>
    </source>
</evidence>
<gene>
    <name evidence="3" type="ORF">FA10DRAFT_281544</name>
</gene>
<evidence type="ECO:0000313" key="4">
    <source>
        <dbReference type="Proteomes" id="UP000245768"/>
    </source>
</evidence>